<dbReference type="Gene3D" id="3.40.50.720">
    <property type="entry name" value="NAD(P)-binding Rossmann-like Domain"/>
    <property type="match status" value="1"/>
</dbReference>
<evidence type="ECO:0000256" key="2">
    <source>
        <dbReference type="ARBA" id="ARBA00023002"/>
    </source>
</evidence>
<evidence type="ECO:0000313" key="4">
    <source>
        <dbReference type="EMBL" id="QBI53516.1"/>
    </source>
</evidence>
<dbReference type="SUPFAM" id="SSF51735">
    <property type="entry name" value="NAD(P)-binding Rossmann-fold domains"/>
    <property type="match status" value="1"/>
</dbReference>
<dbReference type="FunFam" id="3.40.50.720:FF:000084">
    <property type="entry name" value="Short-chain dehydrogenase reductase"/>
    <property type="match status" value="1"/>
</dbReference>
<dbReference type="EMBL" id="CP036455">
    <property type="protein sequence ID" value="QBI53516.1"/>
    <property type="molecule type" value="Genomic_DNA"/>
</dbReference>
<dbReference type="PROSITE" id="PS00061">
    <property type="entry name" value="ADH_SHORT"/>
    <property type="match status" value="1"/>
</dbReference>
<dbReference type="PANTHER" id="PTHR48107:SF16">
    <property type="entry name" value="NADPH-DEPENDENT ALDEHYDE REDUCTASE 1, CHLOROPLASTIC"/>
    <property type="match status" value="1"/>
</dbReference>
<reference evidence="4 5" key="1">
    <citation type="submission" date="2019-02" db="EMBL/GenBank/DDBJ databases">
        <authorList>
            <person name="Khodamoradi S."/>
            <person name="Hahnke R.L."/>
            <person name="Kaempfer P."/>
            <person name="Schumann P."/>
            <person name="Rohde M."/>
            <person name="Steinert M."/>
            <person name="Luzhetskyy A."/>
            <person name="Wink J."/>
            <person name="Ruckert C."/>
        </authorList>
    </citation>
    <scope>NUCLEOTIDE SEQUENCE [LARGE SCALE GENOMIC DNA]</scope>
    <source>
        <strain evidence="4 5">M2</strain>
    </source>
</reference>
<dbReference type="GO" id="GO:0016614">
    <property type="term" value="F:oxidoreductase activity, acting on CH-OH group of donors"/>
    <property type="evidence" value="ECO:0007669"/>
    <property type="project" value="UniProtKB-ARBA"/>
</dbReference>
<protein>
    <submittedName>
        <fullName evidence="4">General stress protein 39</fullName>
        <ecNumber evidence="4">1.-.-.-</ecNumber>
    </submittedName>
</protein>
<gene>
    <name evidence="4" type="primary">ydaD</name>
    <name evidence="4" type="ORF">EKD16_08610</name>
</gene>
<dbReference type="KEGG" id="strr:EKD16_08610"/>
<evidence type="ECO:0000256" key="3">
    <source>
        <dbReference type="SAM" id="MobiDB-lite"/>
    </source>
</evidence>
<keyword evidence="2 4" id="KW-0560">Oxidoreductase</keyword>
<evidence type="ECO:0000256" key="1">
    <source>
        <dbReference type="ARBA" id="ARBA00006484"/>
    </source>
</evidence>
<proteinExistence type="inferred from homology"/>
<dbReference type="InterPro" id="IPR002347">
    <property type="entry name" value="SDR_fam"/>
</dbReference>
<evidence type="ECO:0000313" key="5">
    <source>
        <dbReference type="Proteomes" id="UP000292235"/>
    </source>
</evidence>
<feature type="compositionally biased region" description="Basic and acidic residues" evidence="3">
    <location>
        <begin position="37"/>
        <end position="48"/>
    </location>
</feature>
<dbReference type="Proteomes" id="UP000292235">
    <property type="component" value="Chromosome"/>
</dbReference>
<feature type="compositionally biased region" description="Polar residues" evidence="3">
    <location>
        <begin position="49"/>
        <end position="60"/>
    </location>
</feature>
<dbReference type="Pfam" id="PF13561">
    <property type="entry name" value="adh_short_C2"/>
    <property type="match status" value="1"/>
</dbReference>
<comment type="similarity">
    <text evidence="1">Belongs to the short-chain dehydrogenases/reductases (SDR) family.</text>
</comment>
<name>A0A4P6PYY1_9ACTN</name>
<dbReference type="AlphaFoldDB" id="A0A4P6PYY1"/>
<accession>A0A4P6PYY1</accession>
<dbReference type="PRINTS" id="PR00081">
    <property type="entry name" value="GDHRDH"/>
</dbReference>
<dbReference type="InterPro" id="IPR020904">
    <property type="entry name" value="Sc_DH/Rdtase_CS"/>
</dbReference>
<organism evidence="4 5">
    <name type="scientific">Streptomonospora litoralis</name>
    <dbReference type="NCBI Taxonomy" id="2498135"/>
    <lineage>
        <taxon>Bacteria</taxon>
        <taxon>Bacillati</taxon>
        <taxon>Actinomycetota</taxon>
        <taxon>Actinomycetes</taxon>
        <taxon>Streptosporangiales</taxon>
        <taxon>Nocardiopsidaceae</taxon>
        <taxon>Streptomonospora</taxon>
    </lineage>
</organism>
<keyword evidence="5" id="KW-1185">Reference proteome</keyword>
<dbReference type="PANTHER" id="PTHR48107">
    <property type="entry name" value="NADPH-DEPENDENT ALDEHYDE REDUCTASE-LIKE PROTEIN, CHLOROPLASTIC-RELATED"/>
    <property type="match status" value="1"/>
</dbReference>
<dbReference type="InterPro" id="IPR036291">
    <property type="entry name" value="NAD(P)-bd_dom_sf"/>
</dbReference>
<feature type="region of interest" description="Disordered" evidence="3">
    <location>
        <begin position="1"/>
        <end position="76"/>
    </location>
</feature>
<dbReference type="EC" id="1.-.-.-" evidence="4"/>
<feature type="compositionally biased region" description="Low complexity" evidence="3">
    <location>
        <begin position="1"/>
        <end position="12"/>
    </location>
</feature>
<sequence length="332" mass="35782">MTAAAGADRYAAPPAPYRRSYDPRADRRHRSGARAADQTDSRPPRREASMSQHPPAQQQRHPGETGPMEPRPRDEMADYTGRDLLANKKALVSGGDSGIGRAVCAAFAKEGADVAIGYLSEDADAEHTAGLVRNEDRSSLLIRGDVADEQHCTDMVERTAREFGRIDVLVAHAATQQPVSDFAELSTEQLRRTFEVNVFGVFWTLRAAAPYLAPDASIVITGSVNALRGNKSLIDYSASKAAVHNLTYSLAQHYVQESIRVNCVAPGPVWTPLIPSTLSEDRVEGFGGQAPVGRAADPDEIAPSYVFFASNRLSSYYTGEVLAPTGGEIRAG</sequence>